<accession>A0AAN7CN64</accession>
<gene>
    <name evidence="4" type="ORF">C7999DRAFT_43570</name>
</gene>
<dbReference type="InterPro" id="IPR036770">
    <property type="entry name" value="Ankyrin_rpt-contain_sf"/>
</dbReference>
<feature type="repeat" description="ANK" evidence="2">
    <location>
        <begin position="684"/>
        <end position="716"/>
    </location>
</feature>
<evidence type="ECO:0000256" key="1">
    <source>
        <dbReference type="ARBA" id="ARBA00022737"/>
    </source>
</evidence>
<keyword evidence="5" id="KW-1185">Reference proteome</keyword>
<dbReference type="Pfam" id="PF22939">
    <property type="entry name" value="WHD_GPIID"/>
    <property type="match status" value="1"/>
</dbReference>
<reference evidence="4" key="1">
    <citation type="journal article" date="2023" name="Mol. Phylogenet. Evol.">
        <title>Genome-scale phylogeny and comparative genomics of the fungal order Sordariales.</title>
        <authorList>
            <person name="Hensen N."/>
            <person name="Bonometti L."/>
            <person name="Westerberg I."/>
            <person name="Brannstrom I.O."/>
            <person name="Guillou S."/>
            <person name="Cros-Aarteil S."/>
            <person name="Calhoun S."/>
            <person name="Haridas S."/>
            <person name="Kuo A."/>
            <person name="Mondo S."/>
            <person name="Pangilinan J."/>
            <person name="Riley R."/>
            <person name="LaButti K."/>
            <person name="Andreopoulos B."/>
            <person name="Lipzen A."/>
            <person name="Chen C."/>
            <person name="Yan M."/>
            <person name="Daum C."/>
            <person name="Ng V."/>
            <person name="Clum A."/>
            <person name="Steindorff A."/>
            <person name="Ohm R.A."/>
            <person name="Martin F."/>
            <person name="Silar P."/>
            <person name="Natvig D.O."/>
            <person name="Lalanne C."/>
            <person name="Gautier V."/>
            <person name="Ament-Velasquez S.L."/>
            <person name="Kruys A."/>
            <person name="Hutchinson M.I."/>
            <person name="Powell A.J."/>
            <person name="Barry K."/>
            <person name="Miller A.N."/>
            <person name="Grigoriev I.V."/>
            <person name="Debuchy R."/>
            <person name="Gladieux P."/>
            <person name="Hiltunen Thoren M."/>
            <person name="Johannesson H."/>
        </authorList>
    </citation>
    <scope>NUCLEOTIDE SEQUENCE</scope>
    <source>
        <strain evidence="4">CBS 359.72</strain>
    </source>
</reference>
<dbReference type="SUPFAM" id="SSF48403">
    <property type="entry name" value="Ankyrin repeat"/>
    <property type="match status" value="1"/>
</dbReference>
<dbReference type="InterPro" id="IPR054471">
    <property type="entry name" value="GPIID_WHD"/>
</dbReference>
<dbReference type="PANTHER" id="PTHR10039">
    <property type="entry name" value="AMELOGENIN"/>
    <property type="match status" value="1"/>
</dbReference>
<protein>
    <recommendedName>
        <fullName evidence="3">NACHT domain-containing protein</fullName>
    </recommendedName>
</protein>
<dbReference type="Pfam" id="PF12796">
    <property type="entry name" value="Ank_2"/>
    <property type="match status" value="2"/>
</dbReference>
<evidence type="ECO:0000256" key="2">
    <source>
        <dbReference type="PROSITE-ProRule" id="PRU00023"/>
    </source>
</evidence>
<proteinExistence type="predicted"/>
<evidence type="ECO:0000313" key="4">
    <source>
        <dbReference type="EMBL" id="KAK4244840.1"/>
    </source>
</evidence>
<dbReference type="PROSITE" id="PS50837">
    <property type="entry name" value="NACHT"/>
    <property type="match status" value="1"/>
</dbReference>
<dbReference type="InterPro" id="IPR007111">
    <property type="entry name" value="NACHT_NTPase"/>
</dbReference>
<dbReference type="SMART" id="SM00248">
    <property type="entry name" value="ANK"/>
    <property type="match status" value="5"/>
</dbReference>
<dbReference type="PANTHER" id="PTHR10039:SF14">
    <property type="entry name" value="NACHT DOMAIN-CONTAINING PROTEIN"/>
    <property type="match status" value="1"/>
</dbReference>
<organism evidence="4 5">
    <name type="scientific">Corynascus novoguineensis</name>
    <dbReference type="NCBI Taxonomy" id="1126955"/>
    <lineage>
        <taxon>Eukaryota</taxon>
        <taxon>Fungi</taxon>
        <taxon>Dikarya</taxon>
        <taxon>Ascomycota</taxon>
        <taxon>Pezizomycotina</taxon>
        <taxon>Sordariomycetes</taxon>
        <taxon>Sordariomycetidae</taxon>
        <taxon>Sordariales</taxon>
        <taxon>Chaetomiaceae</taxon>
        <taxon>Corynascus</taxon>
    </lineage>
</organism>
<dbReference type="InterPro" id="IPR027417">
    <property type="entry name" value="P-loop_NTPase"/>
</dbReference>
<dbReference type="PROSITE" id="PS50297">
    <property type="entry name" value="ANK_REP_REGION"/>
    <property type="match status" value="2"/>
</dbReference>
<feature type="domain" description="NACHT" evidence="3">
    <location>
        <begin position="66"/>
        <end position="210"/>
    </location>
</feature>
<sequence length="744" mass="82295">MVSYGVMGCMLDTEAIDRIRKWLEPTPYYHEGGEYRRHLTSHVDGTGQWLIATETYQKWHDGEDRGLLWIRGIPGSGKSVFAAMLTNELVKEGHPVLFFFFRQIIKANHEPVQMLRDWLDQILEYSPPLQRELKVYIDKTQTHLNRELSSLSIDDLWKHLKSALAHLRRVYLVADALDEMSKGNEEFLKALAKLGSWKPSQVKVLITSRPVNTVEAPLCQLPALRIRLEESLVDSDIAKFVDHSLGQSTIPPEERALIKYAVPGRANGLFLYAKLAMDAFLEPNADVGQILTKLPTDLNAMYDDLLKEHAKTSGVSNDIQHLLLCWATHAIRPLRLLEMAEMLSATYDMPGDRHDLKSAKALVRVACGPLLEIHPDETVSIVHHSLTEFLVGTTRSRSAGEEQRVFSFPVLLPGPTHEQLALSCIRYLELSGCLDSVLDAERTEEDAPAAVTSRYSAIRLQFPFADYACKNWAVHAAKSMSDAVPSGALLAAIDGFLAPGRRLDAWLSIEWLPRATKGVTSSHVAARFGLTHYLETLVQCARLPDVNSRDSEEGHAGVVKLLIDIGADPDAENYVGLKPLHRAATNGHAAVVAVLLHAGVDPLTKKTRDGPYPGYGKMPSTIGQTPLMYACQAGHVAAVEAFLPYLKGIETMQWALHWASKAGQAKVVQRLLQHPGVDVNAKLRGYTPLFHACAENDVATIETLLEAGADATILCSEKQSSTTAITIFQIQTRELQERAHGAVL</sequence>
<dbReference type="PROSITE" id="PS50088">
    <property type="entry name" value="ANK_REPEAT"/>
    <property type="match status" value="2"/>
</dbReference>
<feature type="repeat" description="ANK" evidence="2">
    <location>
        <begin position="575"/>
        <end position="607"/>
    </location>
</feature>
<dbReference type="Pfam" id="PF24883">
    <property type="entry name" value="NPHP3_N"/>
    <property type="match status" value="1"/>
</dbReference>
<comment type="caution">
    <text evidence="4">The sequence shown here is derived from an EMBL/GenBank/DDBJ whole genome shotgun (WGS) entry which is preliminary data.</text>
</comment>
<evidence type="ECO:0000313" key="5">
    <source>
        <dbReference type="Proteomes" id="UP001303647"/>
    </source>
</evidence>
<evidence type="ECO:0000259" key="3">
    <source>
        <dbReference type="PROSITE" id="PS50837"/>
    </source>
</evidence>
<keyword evidence="1" id="KW-0677">Repeat</keyword>
<dbReference type="Gene3D" id="3.40.50.300">
    <property type="entry name" value="P-loop containing nucleotide triphosphate hydrolases"/>
    <property type="match status" value="1"/>
</dbReference>
<dbReference type="Gene3D" id="1.25.40.20">
    <property type="entry name" value="Ankyrin repeat-containing domain"/>
    <property type="match status" value="2"/>
</dbReference>
<dbReference type="Proteomes" id="UP001303647">
    <property type="component" value="Unassembled WGS sequence"/>
</dbReference>
<dbReference type="EMBL" id="MU857722">
    <property type="protein sequence ID" value="KAK4244840.1"/>
    <property type="molecule type" value="Genomic_DNA"/>
</dbReference>
<dbReference type="InterPro" id="IPR002110">
    <property type="entry name" value="Ankyrin_rpt"/>
</dbReference>
<keyword evidence="2" id="KW-0040">ANK repeat</keyword>
<dbReference type="AlphaFoldDB" id="A0AAN7CN64"/>
<dbReference type="SUPFAM" id="SSF52540">
    <property type="entry name" value="P-loop containing nucleoside triphosphate hydrolases"/>
    <property type="match status" value="1"/>
</dbReference>
<dbReference type="InterPro" id="IPR056884">
    <property type="entry name" value="NPHP3-like_N"/>
</dbReference>
<reference evidence="4" key="2">
    <citation type="submission" date="2023-05" db="EMBL/GenBank/DDBJ databases">
        <authorList>
            <consortium name="Lawrence Berkeley National Laboratory"/>
            <person name="Steindorff A."/>
            <person name="Hensen N."/>
            <person name="Bonometti L."/>
            <person name="Westerberg I."/>
            <person name="Brannstrom I.O."/>
            <person name="Guillou S."/>
            <person name="Cros-Aarteil S."/>
            <person name="Calhoun S."/>
            <person name="Haridas S."/>
            <person name="Kuo A."/>
            <person name="Mondo S."/>
            <person name="Pangilinan J."/>
            <person name="Riley R."/>
            <person name="Labutti K."/>
            <person name="Andreopoulos B."/>
            <person name="Lipzen A."/>
            <person name="Chen C."/>
            <person name="Yanf M."/>
            <person name="Daum C."/>
            <person name="Ng V."/>
            <person name="Clum A."/>
            <person name="Ohm R."/>
            <person name="Martin F."/>
            <person name="Silar P."/>
            <person name="Natvig D."/>
            <person name="Lalanne C."/>
            <person name="Gautier V."/>
            <person name="Ament-Velasquez S.L."/>
            <person name="Kruys A."/>
            <person name="Hutchinson M.I."/>
            <person name="Powell A.J."/>
            <person name="Barry K."/>
            <person name="Miller A.N."/>
            <person name="Grigoriev I.V."/>
            <person name="Debuchy R."/>
            <person name="Gladieux P."/>
            <person name="Thoren M.H."/>
            <person name="Johannesson H."/>
        </authorList>
    </citation>
    <scope>NUCLEOTIDE SEQUENCE</scope>
    <source>
        <strain evidence="4">CBS 359.72</strain>
    </source>
</reference>
<name>A0AAN7CN64_9PEZI</name>